<gene>
    <name evidence="2" type="ORF">Mal64_36170</name>
</gene>
<keyword evidence="1" id="KW-0732">Signal</keyword>
<evidence type="ECO:0000256" key="1">
    <source>
        <dbReference type="SAM" id="SignalP"/>
    </source>
</evidence>
<feature type="chain" id="PRO_5023151969" evidence="1">
    <location>
        <begin position="21"/>
        <end position="419"/>
    </location>
</feature>
<sequence precursor="true">MLHRFLLLATLLLTAQLAVASGPYDGECGSCSGCLRRWETWEPDDRPAPETGVHLWLKLTYANGDVKIVGTGAPDGEVFHTCGLTTIEENAGMYYPNYGAGRLYFNGVKLDNTSYMFDCDPSPAGDLPDDDFEGASIFTRHRFSGVFENDWRGSPFIPHPNVWWENSTTDGETYTFARLLMCNGDINTPNKHKKKPPCYKCWSECSDAYTPTCCLDHVCNPAWPECDFDEEECNSQSPDWPECCEENDCHECNIEIGECQTVFPTCEPGSSSWPECCEENPCHKCNVDGDCSSCCDPCPLLNELILKVEGLQPGGPSGYDILPEVRSAPSLQPPTPSWELPTVQGGVSVDGFTFPVKIPGQSNYSVRHGTADLLNSNLTDVIPGVAPDLVNLQNGFRSMILIYAWYRFATGCTKLVYEL</sequence>
<comment type="caution">
    <text evidence="2">The sequence shown here is derived from an EMBL/GenBank/DDBJ whole genome shotgun (WGS) entry which is preliminary data.</text>
</comment>
<feature type="signal peptide" evidence="1">
    <location>
        <begin position="1"/>
        <end position="20"/>
    </location>
</feature>
<accession>A0A5C5ZIG0</accession>
<dbReference type="EMBL" id="SJPQ01000004">
    <property type="protein sequence ID" value="TWT86787.1"/>
    <property type="molecule type" value="Genomic_DNA"/>
</dbReference>
<keyword evidence="3" id="KW-1185">Reference proteome</keyword>
<protein>
    <submittedName>
        <fullName evidence="2">Uncharacterized protein</fullName>
    </submittedName>
</protein>
<evidence type="ECO:0000313" key="3">
    <source>
        <dbReference type="Proteomes" id="UP000315440"/>
    </source>
</evidence>
<name>A0A5C5ZIG0_9BACT</name>
<dbReference type="Proteomes" id="UP000315440">
    <property type="component" value="Unassembled WGS sequence"/>
</dbReference>
<reference evidence="2 3" key="1">
    <citation type="submission" date="2019-02" db="EMBL/GenBank/DDBJ databases">
        <title>Deep-cultivation of Planctomycetes and their phenomic and genomic characterization uncovers novel biology.</title>
        <authorList>
            <person name="Wiegand S."/>
            <person name="Jogler M."/>
            <person name="Boedeker C."/>
            <person name="Pinto D."/>
            <person name="Vollmers J."/>
            <person name="Rivas-Marin E."/>
            <person name="Kohn T."/>
            <person name="Peeters S.H."/>
            <person name="Heuer A."/>
            <person name="Rast P."/>
            <person name="Oberbeckmann S."/>
            <person name="Bunk B."/>
            <person name="Jeske O."/>
            <person name="Meyerdierks A."/>
            <person name="Storesund J.E."/>
            <person name="Kallscheuer N."/>
            <person name="Luecker S."/>
            <person name="Lage O.M."/>
            <person name="Pohl T."/>
            <person name="Merkel B.J."/>
            <person name="Hornburger P."/>
            <person name="Mueller R.-W."/>
            <person name="Bruemmer F."/>
            <person name="Labrenz M."/>
            <person name="Spormann A.M."/>
            <person name="Op Den Camp H."/>
            <person name="Overmann J."/>
            <person name="Amann R."/>
            <person name="Jetten M.S.M."/>
            <person name="Mascher T."/>
            <person name="Medema M.H."/>
            <person name="Devos D.P."/>
            <person name="Kaster A.-K."/>
            <person name="Ovreas L."/>
            <person name="Rohde M."/>
            <person name="Galperin M.Y."/>
            <person name="Jogler C."/>
        </authorList>
    </citation>
    <scope>NUCLEOTIDE SEQUENCE [LARGE SCALE GENOMIC DNA]</scope>
    <source>
        <strain evidence="2 3">Mal64</strain>
    </source>
</reference>
<evidence type="ECO:0000313" key="2">
    <source>
        <dbReference type="EMBL" id="TWT86787.1"/>
    </source>
</evidence>
<organism evidence="2 3">
    <name type="scientific">Pseudobythopirellula maris</name>
    <dbReference type="NCBI Taxonomy" id="2527991"/>
    <lineage>
        <taxon>Bacteria</taxon>
        <taxon>Pseudomonadati</taxon>
        <taxon>Planctomycetota</taxon>
        <taxon>Planctomycetia</taxon>
        <taxon>Pirellulales</taxon>
        <taxon>Lacipirellulaceae</taxon>
        <taxon>Pseudobythopirellula</taxon>
    </lineage>
</organism>
<dbReference type="AlphaFoldDB" id="A0A5C5ZIG0"/>
<proteinExistence type="predicted"/>